<dbReference type="Proteomes" id="UP000828941">
    <property type="component" value="Chromosome 13"/>
</dbReference>
<sequence length="121" mass="11949">MASEMPSHNPDMKETQAETSEHFQGLEVVEGGGEKNGMEGMVVGIVGIEGMFGSEVAGNGGKVAVGKLGMFGRGGKVGLGRDGFVVGNVGCGRDGIVGKGGILPSVGIGGKGGKLGKFGVV</sequence>
<organism evidence="1 2">
    <name type="scientific">Bauhinia variegata</name>
    <name type="common">Purple orchid tree</name>
    <name type="synonym">Phanera variegata</name>
    <dbReference type="NCBI Taxonomy" id="167791"/>
    <lineage>
        <taxon>Eukaryota</taxon>
        <taxon>Viridiplantae</taxon>
        <taxon>Streptophyta</taxon>
        <taxon>Embryophyta</taxon>
        <taxon>Tracheophyta</taxon>
        <taxon>Spermatophyta</taxon>
        <taxon>Magnoliopsida</taxon>
        <taxon>eudicotyledons</taxon>
        <taxon>Gunneridae</taxon>
        <taxon>Pentapetalae</taxon>
        <taxon>rosids</taxon>
        <taxon>fabids</taxon>
        <taxon>Fabales</taxon>
        <taxon>Fabaceae</taxon>
        <taxon>Cercidoideae</taxon>
        <taxon>Cercideae</taxon>
        <taxon>Bauhiniinae</taxon>
        <taxon>Bauhinia</taxon>
    </lineage>
</organism>
<dbReference type="EMBL" id="CM039438">
    <property type="protein sequence ID" value="KAI4299142.1"/>
    <property type="molecule type" value="Genomic_DNA"/>
</dbReference>
<name>A0ACB9KPF0_BAUVA</name>
<comment type="caution">
    <text evidence="1">The sequence shown here is derived from an EMBL/GenBank/DDBJ whole genome shotgun (WGS) entry which is preliminary data.</text>
</comment>
<evidence type="ECO:0000313" key="1">
    <source>
        <dbReference type="EMBL" id="KAI4299142.1"/>
    </source>
</evidence>
<proteinExistence type="predicted"/>
<reference evidence="1 2" key="1">
    <citation type="journal article" date="2022" name="DNA Res.">
        <title>Chromosomal-level genome assembly of the orchid tree Bauhinia variegata (Leguminosae; Cercidoideae) supports the allotetraploid origin hypothesis of Bauhinia.</title>
        <authorList>
            <person name="Zhong Y."/>
            <person name="Chen Y."/>
            <person name="Zheng D."/>
            <person name="Pang J."/>
            <person name="Liu Y."/>
            <person name="Luo S."/>
            <person name="Meng S."/>
            <person name="Qian L."/>
            <person name="Wei D."/>
            <person name="Dai S."/>
            <person name="Zhou R."/>
        </authorList>
    </citation>
    <scope>NUCLEOTIDE SEQUENCE [LARGE SCALE GENOMIC DNA]</scope>
    <source>
        <strain evidence="1">BV-YZ2020</strain>
    </source>
</reference>
<evidence type="ECO:0000313" key="2">
    <source>
        <dbReference type="Proteomes" id="UP000828941"/>
    </source>
</evidence>
<protein>
    <submittedName>
        <fullName evidence="1">Uncharacterized protein</fullName>
    </submittedName>
</protein>
<gene>
    <name evidence="1" type="ORF">L6164_032630</name>
</gene>
<accession>A0ACB9KPF0</accession>
<keyword evidence="2" id="KW-1185">Reference proteome</keyword>